<evidence type="ECO:0000259" key="5">
    <source>
        <dbReference type="SMART" id="SM00199"/>
    </source>
</evidence>
<reference evidence="6" key="3">
    <citation type="submission" date="2025-09" db="UniProtKB">
        <authorList>
            <consortium name="Ensembl"/>
        </authorList>
    </citation>
    <scope>IDENTIFICATION</scope>
</reference>
<feature type="domain" description="Chemokine interleukin-8-like" evidence="5">
    <location>
        <begin position="24"/>
        <end position="80"/>
    </location>
</feature>
<dbReference type="SMART" id="SM00199">
    <property type="entry name" value="SCY"/>
    <property type="match status" value="1"/>
</dbReference>
<protein>
    <recommendedName>
        <fullName evidence="5">Chemokine interleukin-8-like domain-containing protein</fullName>
    </recommendedName>
</protein>
<dbReference type="GO" id="GO:0008009">
    <property type="term" value="F:chemokine activity"/>
    <property type="evidence" value="ECO:0007669"/>
    <property type="project" value="InterPro"/>
</dbReference>
<organism evidence="6 7">
    <name type="scientific">Gouania willdenowi</name>
    <name type="common">Blunt-snouted clingfish</name>
    <name type="synonym">Lepadogaster willdenowi</name>
    <dbReference type="NCBI Taxonomy" id="441366"/>
    <lineage>
        <taxon>Eukaryota</taxon>
        <taxon>Metazoa</taxon>
        <taxon>Chordata</taxon>
        <taxon>Craniata</taxon>
        <taxon>Vertebrata</taxon>
        <taxon>Euteleostomi</taxon>
        <taxon>Actinopterygii</taxon>
        <taxon>Neopterygii</taxon>
        <taxon>Teleostei</taxon>
        <taxon>Neoteleostei</taxon>
        <taxon>Acanthomorphata</taxon>
        <taxon>Ovalentaria</taxon>
        <taxon>Blenniimorphae</taxon>
        <taxon>Blenniiformes</taxon>
        <taxon>Gobiesocoidei</taxon>
        <taxon>Gobiesocidae</taxon>
        <taxon>Gobiesocinae</taxon>
        <taxon>Gouania</taxon>
    </lineage>
</organism>
<dbReference type="CDD" id="cd00272">
    <property type="entry name" value="Chemokine_CC"/>
    <property type="match status" value="1"/>
</dbReference>
<keyword evidence="2" id="KW-0202">Cytokine</keyword>
<dbReference type="Proteomes" id="UP000694680">
    <property type="component" value="Chromosome 18"/>
</dbReference>
<proteinExistence type="predicted"/>
<keyword evidence="3" id="KW-0964">Secreted</keyword>
<evidence type="ECO:0000256" key="4">
    <source>
        <dbReference type="ARBA" id="ARBA00022729"/>
    </source>
</evidence>
<accession>A0A8C5G690</accession>
<reference evidence="6" key="2">
    <citation type="submission" date="2025-08" db="UniProtKB">
        <authorList>
            <consortium name="Ensembl"/>
        </authorList>
    </citation>
    <scope>IDENTIFICATION</scope>
</reference>
<evidence type="ECO:0000256" key="1">
    <source>
        <dbReference type="ARBA" id="ARBA00004613"/>
    </source>
</evidence>
<dbReference type="Ensembl" id="ENSGWIT00000019043.1">
    <property type="protein sequence ID" value="ENSGWIP00000017252.1"/>
    <property type="gene ID" value="ENSGWIG00000009611.1"/>
</dbReference>
<dbReference type="InterPro" id="IPR001811">
    <property type="entry name" value="Chemokine_IL8-like_dom"/>
</dbReference>
<evidence type="ECO:0000256" key="3">
    <source>
        <dbReference type="ARBA" id="ARBA00022525"/>
    </source>
</evidence>
<dbReference type="SUPFAM" id="SSF54117">
    <property type="entry name" value="Interleukin 8-like chemokines"/>
    <property type="match status" value="1"/>
</dbReference>
<dbReference type="GO" id="GO:0006955">
    <property type="term" value="P:immune response"/>
    <property type="evidence" value="ECO:0007669"/>
    <property type="project" value="InterPro"/>
</dbReference>
<keyword evidence="4" id="KW-0732">Signal</keyword>
<name>A0A8C5G690_GOUWI</name>
<dbReference type="Gene3D" id="2.40.50.40">
    <property type="match status" value="1"/>
</dbReference>
<evidence type="ECO:0000256" key="2">
    <source>
        <dbReference type="ARBA" id="ARBA00022514"/>
    </source>
</evidence>
<evidence type="ECO:0000313" key="6">
    <source>
        <dbReference type="Ensembl" id="ENSGWIP00000017252.1"/>
    </source>
</evidence>
<dbReference type="InterPro" id="IPR036048">
    <property type="entry name" value="Interleukin_8-like_sf"/>
</dbReference>
<dbReference type="PANTHER" id="PTHR12015">
    <property type="entry name" value="SMALL INDUCIBLE CYTOKINE A"/>
    <property type="match status" value="1"/>
</dbReference>
<keyword evidence="7" id="KW-1185">Reference proteome</keyword>
<evidence type="ECO:0000313" key="7">
    <source>
        <dbReference type="Proteomes" id="UP000694680"/>
    </source>
</evidence>
<sequence>RGQPRCSTQGAVLFLISVISPHGPQHCCFTLFLRRINLTLITSYSMTDPLCPLQGVILKTRRGRYICMNPKDQWLKRQPWRSPTLTGNDFDLLPAMRTRL</sequence>
<comment type="subcellular location">
    <subcellularLocation>
        <location evidence="1">Secreted</location>
    </subcellularLocation>
</comment>
<dbReference type="AlphaFoldDB" id="A0A8C5G690"/>
<dbReference type="PANTHER" id="PTHR12015:SF183">
    <property type="entry name" value="C-C MOTIF CHEMOKINE 3"/>
    <property type="match status" value="1"/>
</dbReference>
<dbReference type="Pfam" id="PF00048">
    <property type="entry name" value="IL8"/>
    <property type="match status" value="1"/>
</dbReference>
<reference evidence="6" key="1">
    <citation type="submission" date="2020-06" db="EMBL/GenBank/DDBJ databases">
        <authorList>
            <consortium name="Wellcome Sanger Institute Data Sharing"/>
        </authorList>
    </citation>
    <scope>NUCLEOTIDE SEQUENCE [LARGE SCALE GENOMIC DNA]</scope>
</reference>
<dbReference type="GO" id="GO:0005615">
    <property type="term" value="C:extracellular space"/>
    <property type="evidence" value="ECO:0007669"/>
    <property type="project" value="UniProtKB-KW"/>
</dbReference>
<dbReference type="InterPro" id="IPR039809">
    <property type="entry name" value="Chemokine_b/g/d"/>
</dbReference>